<keyword evidence="2" id="KW-1003">Cell membrane</keyword>
<feature type="transmembrane region" description="Helical" evidence="10">
    <location>
        <begin position="134"/>
        <end position="155"/>
    </location>
</feature>
<dbReference type="OrthoDB" id="5967130at2759"/>
<keyword evidence="13" id="KW-1185">Reference proteome</keyword>
<evidence type="ECO:0000256" key="6">
    <source>
        <dbReference type="ARBA" id="ARBA00023136"/>
    </source>
</evidence>
<evidence type="ECO:0000313" key="12">
    <source>
        <dbReference type="EMBL" id="RMX46557.1"/>
    </source>
</evidence>
<keyword evidence="8 9" id="KW-0807">Transducer</keyword>
<keyword evidence="5 9" id="KW-0297">G-protein coupled receptor</keyword>
<keyword evidence="7 9" id="KW-0675">Receptor</keyword>
<protein>
    <recommendedName>
        <fullName evidence="11">G-protein coupled receptors family 1 profile domain-containing protein</fullName>
    </recommendedName>
</protein>
<sequence length="340" mass="38487">MSKTTSHDPLGRSRTEIEVEVTVAILICLTAVFGNLLVLYVVNRDSRLRNVTNLFIHHLALTDIVSATIDMPFWITSLYTGTWNFGQVWCQVAGSTFNFLGCASILMMGLIAFNRYMKVVKPTLYKKVFPNKKAAQMYCVLIWLVAVLMAITYLSGWAGIKFHMRLLICSSEHTAYGLASAGVIINGVMIMIFYCHFRIYKAVRQSTENLNAHAEGNGIRSLNDTGRFNITEIRVLNACFTVACFFVITYIPVYIIIVTWNFRFDVPQTVHIASIFLKFSGSMVNPFIYGIVNPLFKVAFKRALSFGRYGNSDTNQNLSRNRVAVVEMTGRNWTIFTQHN</sequence>
<evidence type="ECO:0000256" key="7">
    <source>
        <dbReference type="ARBA" id="ARBA00023170"/>
    </source>
</evidence>
<keyword evidence="3 9" id="KW-0812">Transmembrane</keyword>
<dbReference type="Proteomes" id="UP000275408">
    <property type="component" value="Unassembled WGS sequence"/>
</dbReference>
<evidence type="ECO:0000256" key="5">
    <source>
        <dbReference type="ARBA" id="ARBA00023040"/>
    </source>
</evidence>
<evidence type="ECO:0000256" key="9">
    <source>
        <dbReference type="RuleBase" id="RU000688"/>
    </source>
</evidence>
<evidence type="ECO:0000256" key="1">
    <source>
        <dbReference type="ARBA" id="ARBA00004651"/>
    </source>
</evidence>
<proteinExistence type="inferred from homology"/>
<feature type="transmembrane region" description="Helical" evidence="10">
    <location>
        <begin position="175"/>
        <end position="197"/>
    </location>
</feature>
<gene>
    <name evidence="12" type="ORF">pdam_00022319</name>
</gene>
<organism evidence="12 13">
    <name type="scientific">Pocillopora damicornis</name>
    <name type="common">Cauliflower coral</name>
    <name type="synonym">Millepora damicornis</name>
    <dbReference type="NCBI Taxonomy" id="46731"/>
    <lineage>
        <taxon>Eukaryota</taxon>
        <taxon>Metazoa</taxon>
        <taxon>Cnidaria</taxon>
        <taxon>Anthozoa</taxon>
        <taxon>Hexacorallia</taxon>
        <taxon>Scleractinia</taxon>
        <taxon>Astrocoeniina</taxon>
        <taxon>Pocilloporidae</taxon>
        <taxon>Pocillopora</taxon>
    </lineage>
</organism>
<comment type="subcellular location">
    <subcellularLocation>
        <location evidence="1">Cell membrane</location>
        <topology evidence="1">Multi-pass membrane protein</topology>
    </subcellularLocation>
</comment>
<dbReference type="PROSITE" id="PS50262">
    <property type="entry name" value="G_PROTEIN_RECEP_F1_2"/>
    <property type="match status" value="1"/>
</dbReference>
<dbReference type="PANTHER" id="PTHR24228:SF59">
    <property type="entry name" value="NEUROPEPTIDE RECEPTOR 15"/>
    <property type="match status" value="1"/>
</dbReference>
<dbReference type="CDD" id="cd00637">
    <property type="entry name" value="7tm_classA_rhodopsin-like"/>
    <property type="match status" value="1"/>
</dbReference>
<dbReference type="InterPro" id="IPR017452">
    <property type="entry name" value="GPCR_Rhodpsn_7TM"/>
</dbReference>
<dbReference type="InterPro" id="IPR000276">
    <property type="entry name" value="GPCR_Rhodpsn"/>
</dbReference>
<feature type="domain" description="G-protein coupled receptors family 1 profile" evidence="11">
    <location>
        <begin position="34"/>
        <end position="289"/>
    </location>
</feature>
<feature type="transmembrane region" description="Helical" evidence="10">
    <location>
        <begin position="95"/>
        <end position="113"/>
    </location>
</feature>
<evidence type="ECO:0000256" key="8">
    <source>
        <dbReference type="ARBA" id="ARBA00023224"/>
    </source>
</evidence>
<dbReference type="GO" id="GO:0004930">
    <property type="term" value="F:G protein-coupled receptor activity"/>
    <property type="evidence" value="ECO:0007669"/>
    <property type="project" value="UniProtKB-KW"/>
</dbReference>
<name>A0A3M6TYU1_POCDA</name>
<feature type="transmembrane region" description="Helical" evidence="10">
    <location>
        <begin position="272"/>
        <end position="292"/>
    </location>
</feature>
<dbReference type="Pfam" id="PF00001">
    <property type="entry name" value="7tm_1"/>
    <property type="match status" value="1"/>
</dbReference>
<evidence type="ECO:0000256" key="10">
    <source>
        <dbReference type="SAM" id="Phobius"/>
    </source>
</evidence>
<evidence type="ECO:0000256" key="2">
    <source>
        <dbReference type="ARBA" id="ARBA00022475"/>
    </source>
</evidence>
<dbReference type="PANTHER" id="PTHR24228">
    <property type="entry name" value="B2 BRADYKININ RECEPTOR/ANGIOTENSIN II RECEPTOR"/>
    <property type="match status" value="1"/>
</dbReference>
<dbReference type="GO" id="GO:0005886">
    <property type="term" value="C:plasma membrane"/>
    <property type="evidence" value="ECO:0007669"/>
    <property type="project" value="UniProtKB-SubCell"/>
</dbReference>
<accession>A0A3M6TYU1</accession>
<keyword evidence="6 10" id="KW-0472">Membrane</keyword>
<evidence type="ECO:0000256" key="3">
    <source>
        <dbReference type="ARBA" id="ARBA00022692"/>
    </source>
</evidence>
<comment type="caution">
    <text evidence="12">The sequence shown here is derived from an EMBL/GenBank/DDBJ whole genome shotgun (WGS) entry which is preliminary data.</text>
</comment>
<evidence type="ECO:0000313" key="13">
    <source>
        <dbReference type="Proteomes" id="UP000275408"/>
    </source>
</evidence>
<dbReference type="PROSITE" id="PS00237">
    <property type="entry name" value="G_PROTEIN_RECEP_F1_1"/>
    <property type="match status" value="1"/>
</dbReference>
<keyword evidence="4 10" id="KW-1133">Transmembrane helix</keyword>
<dbReference type="EMBL" id="RCHS01002672">
    <property type="protein sequence ID" value="RMX46557.1"/>
    <property type="molecule type" value="Genomic_DNA"/>
</dbReference>
<evidence type="ECO:0000259" key="11">
    <source>
        <dbReference type="PROSITE" id="PS50262"/>
    </source>
</evidence>
<dbReference type="Gene3D" id="1.20.1070.10">
    <property type="entry name" value="Rhodopsin 7-helix transmembrane proteins"/>
    <property type="match status" value="1"/>
</dbReference>
<dbReference type="SUPFAM" id="SSF81321">
    <property type="entry name" value="Family A G protein-coupled receptor-like"/>
    <property type="match status" value="1"/>
</dbReference>
<comment type="similarity">
    <text evidence="9">Belongs to the G-protein coupled receptor 1 family.</text>
</comment>
<feature type="transmembrane region" description="Helical" evidence="10">
    <location>
        <begin position="21"/>
        <end position="42"/>
    </location>
</feature>
<reference evidence="12 13" key="1">
    <citation type="journal article" date="2018" name="Sci. Rep.">
        <title>Comparative analysis of the Pocillopora damicornis genome highlights role of immune system in coral evolution.</title>
        <authorList>
            <person name="Cunning R."/>
            <person name="Bay R.A."/>
            <person name="Gillette P."/>
            <person name="Baker A.C."/>
            <person name="Traylor-Knowles N."/>
        </authorList>
    </citation>
    <scope>NUCLEOTIDE SEQUENCE [LARGE SCALE GENOMIC DNA]</scope>
    <source>
        <strain evidence="12">RSMAS</strain>
        <tissue evidence="12">Whole animal</tissue>
    </source>
</reference>
<evidence type="ECO:0000256" key="4">
    <source>
        <dbReference type="ARBA" id="ARBA00022989"/>
    </source>
</evidence>
<dbReference type="STRING" id="46731.A0A3M6TYU1"/>
<feature type="transmembrane region" description="Helical" evidence="10">
    <location>
        <begin position="54"/>
        <end position="75"/>
    </location>
</feature>
<dbReference type="PRINTS" id="PR00237">
    <property type="entry name" value="GPCRRHODOPSN"/>
</dbReference>
<dbReference type="AlphaFoldDB" id="A0A3M6TYU1"/>
<feature type="transmembrane region" description="Helical" evidence="10">
    <location>
        <begin position="235"/>
        <end position="260"/>
    </location>
</feature>